<dbReference type="Pfam" id="PF00730">
    <property type="entry name" value="HhH-GPD"/>
    <property type="match status" value="1"/>
</dbReference>
<dbReference type="GO" id="GO:0046872">
    <property type="term" value="F:metal ion binding"/>
    <property type="evidence" value="ECO:0007669"/>
    <property type="project" value="UniProtKB-KW"/>
</dbReference>
<proteinExistence type="inferred from homology"/>
<keyword evidence="7 12" id="KW-0411">Iron-sulfur</keyword>
<dbReference type="PROSITE" id="PS01155">
    <property type="entry name" value="ENDONUCLEASE_III_2"/>
    <property type="match status" value="1"/>
</dbReference>
<dbReference type="InterPro" id="IPR005759">
    <property type="entry name" value="Nth"/>
</dbReference>
<dbReference type="NCBIfam" id="TIGR01083">
    <property type="entry name" value="nth"/>
    <property type="match status" value="1"/>
</dbReference>
<dbReference type="PANTHER" id="PTHR10359">
    <property type="entry name" value="A/G-SPECIFIC ADENINE GLYCOSYLASE/ENDONUCLEASE III"/>
    <property type="match status" value="1"/>
</dbReference>
<keyword evidence="14" id="KW-0540">Nuclease</keyword>
<dbReference type="Gene3D" id="1.10.340.30">
    <property type="entry name" value="Hypothetical protein, domain 2"/>
    <property type="match status" value="1"/>
</dbReference>
<organism evidence="14 15">
    <name type="scientific">Succinatimonas hippei (strain DSM 22608 / JCM 16073 / KCTC 15190 / YIT 12066)</name>
    <dbReference type="NCBI Taxonomy" id="762983"/>
    <lineage>
        <taxon>Bacteria</taxon>
        <taxon>Pseudomonadati</taxon>
        <taxon>Pseudomonadota</taxon>
        <taxon>Gammaproteobacteria</taxon>
        <taxon>Aeromonadales</taxon>
        <taxon>Succinivibrionaceae</taxon>
        <taxon>Succinatimonas</taxon>
    </lineage>
</organism>
<dbReference type="EMBL" id="AEVO01000150">
    <property type="protein sequence ID" value="EFY06125.1"/>
    <property type="molecule type" value="Genomic_DNA"/>
</dbReference>
<evidence type="ECO:0000256" key="7">
    <source>
        <dbReference type="ARBA" id="ARBA00023014"/>
    </source>
</evidence>
<evidence type="ECO:0000256" key="2">
    <source>
        <dbReference type="ARBA" id="ARBA00022485"/>
    </source>
</evidence>
<evidence type="ECO:0000256" key="4">
    <source>
        <dbReference type="ARBA" id="ARBA00022763"/>
    </source>
</evidence>
<dbReference type="InterPro" id="IPR011257">
    <property type="entry name" value="DNA_glycosylase"/>
</dbReference>
<evidence type="ECO:0000259" key="13">
    <source>
        <dbReference type="SMART" id="SM00478"/>
    </source>
</evidence>
<dbReference type="GO" id="GO:0140078">
    <property type="term" value="F:class I DNA-(apurinic or apyrimidinic site) endonuclease activity"/>
    <property type="evidence" value="ECO:0007669"/>
    <property type="project" value="UniProtKB-EC"/>
</dbReference>
<feature type="binding site" evidence="12">
    <location>
        <position position="230"/>
    </location>
    <ligand>
        <name>[4Fe-4S] cluster</name>
        <dbReference type="ChEBI" id="CHEBI:49883"/>
    </ligand>
</feature>
<sequence>MHLIMIHQNEDLTALKNKRQCEKKSSLLSKAIRYSLMSVLREQNPNPQSELKYNNPFELLCAVVLSAQATDASVNKATPALFKVAPTPELMCKLGAEGIAPYIKTIGLWRNKAKNLQILSQILYEKYNSQVPDTYEELIKLPGVGSKTAKVVLNVAFKKPYIAVDTHIFRVCNRTGLCVGKTVKEVEDNLPALIDKEFIQDAHHYILLHGRYVCKAQRPQCSSCVIREYCKSYPLVKE</sequence>
<dbReference type="InterPro" id="IPR003651">
    <property type="entry name" value="Endonuclease3_FeS-loop_motif"/>
</dbReference>
<evidence type="ECO:0000256" key="11">
    <source>
        <dbReference type="ARBA" id="ARBA00023295"/>
    </source>
</evidence>
<dbReference type="GO" id="GO:0019104">
    <property type="term" value="F:DNA N-glycosylase activity"/>
    <property type="evidence" value="ECO:0007669"/>
    <property type="project" value="UniProtKB-UniRule"/>
</dbReference>
<evidence type="ECO:0000256" key="5">
    <source>
        <dbReference type="ARBA" id="ARBA00022801"/>
    </source>
</evidence>
<keyword evidence="5 12" id="KW-0378">Hydrolase</keyword>
<evidence type="ECO:0000256" key="3">
    <source>
        <dbReference type="ARBA" id="ARBA00022723"/>
    </source>
</evidence>
<dbReference type="HAMAP" id="MF_00942">
    <property type="entry name" value="Nth"/>
    <property type="match status" value="1"/>
</dbReference>
<protein>
    <recommendedName>
        <fullName evidence="12">Endonuclease III</fullName>
        <ecNumber evidence="12">4.2.99.18</ecNumber>
    </recommendedName>
    <alternativeName>
        <fullName evidence="12">DNA-(apurinic or apyrimidinic site) lyase</fullName>
    </alternativeName>
</protein>
<dbReference type="SMART" id="SM00525">
    <property type="entry name" value="FES"/>
    <property type="match status" value="1"/>
</dbReference>
<dbReference type="EC" id="4.2.99.18" evidence="12"/>
<comment type="similarity">
    <text evidence="1 12">Belongs to the Nth/MutY family.</text>
</comment>
<dbReference type="FunFam" id="1.10.1670.10:FF:000001">
    <property type="entry name" value="Endonuclease III"/>
    <property type="match status" value="1"/>
</dbReference>
<feature type="domain" description="HhH-GPD" evidence="13">
    <location>
        <begin position="65"/>
        <end position="212"/>
    </location>
</feature>
<dbReference type="FunFam" id="1.10.340.30:FF:000001">
    <property type="entry name" value="Endonuclease III"/>
    <property type="match status" value="1"/>
</dbReference>
<feature type="binding site" evidence="12">
    <location>
        <position position="221"/>
    </location>
    <ligand>
        <name>[4Fe-4S] cluster</name>
        <dbReference type="ChEBI" id="CHEBI:49883"/>
    </ligand>
</feature>
<dbReference type="eggNOG" id="COG0177">
    <property type="taxonomic scope" value="Bacteria"/>
</dbReference>
<dbReference type="GO" id="GO:0051539">
    <property type="term" value="F:4 iron, 4 sulfur cluster binding"/>
    <property type="evidence" value="ECO:0007669"/>
    <property type="project" value="UniProtKB-UniRule"/>
</dbReference>
<dbReference type="PANTHER" id="PTHR10359:SF18">
    <property type="entry name" value="ENDONUCLEASE III"/>
    <property type="match status" value="1"/>
</dbReference>
<evidence type="ECO:0000256" key="8">
    <source>
        <dbReference type="ARBA" id="ARBA00023125"/>
    </source>
</evidence>
<evidence type="ECO:0000313" key="14">
    <source>
        <dbReference type="EMBL" id="EFY06125.1"/>
    </source>
</evidence>
<dbReference type="STRING" id="762983.HMPREF9444_02097"/>
<dbReference type="SUPFAM" id="SSF48150">
    <property type="entry name" value="DNA-glycosylase"/>
    <property type="match status" value="1"/>
</dbReference>
<dbReference type="PIRSF" id="PIRSF001435">
    <property type="entry name" value="Nth"/>
    <property type="match status" value="1"/>
</dbReference>
<dbReference type="InterPro" id="IPR003265">
    <property type="entry name" value="HhH-GPD_domain"/>
</dbReference>
<keyword evidence="11 12" id="KW-0326">Glycosidase</keyword>
<dbReference type="GO" id="GO:0003677">
    <property type="term" value="F:DNA binding"/>
    <property type="evidence" value="ECO:0007669"/>
    <property type="project" value="UniProtKB-UniRule"/>
</dbReference>
<gene>
    <name evidence="12 14" type="primary">nth</name>
    <name evidence="14" type="ORF">HMPREF9444_02097</name>
</gene>
<dbReference type="CDD" id="cd00056">
    <property type="entry name" value="ENDO3c"/>
    <property type="match status" value="1"/>
</dbReference>
<accession>E8LMU9</accession>
<dbReference type="SMART" id="SM00478">
    <property type="entry name" value="ENDO3c"/>
    <property type="match status" value="1"/>
</dbReference>
<keyword evidence="2 12" id="KW-0004">4Fe-4S</keyword>
<comment type="caution">
    <text evidence="14">The sequence shown here is derived from an EMBL/GenBank/DDBJ whole genome shotgun (WGS) entry which is preliminary data.</text>
</comment>
<dbReference type="HOGENOM" id="CLU_012862_3_3_6"/>
<feature type="binding site" evidence="12">
    <location>
        <position position="214"/>
    </location>
    <ligand>
        <name>[4Fe-4S] cluster</name>
        <dbReference type="ChEBI" id="CHEBI:49883"/>
    </ligand>
</feature>
<keyword evidence="15" id="KW-1185">Reference proteome</keyword>
<comment type="function">
    <text evidence="12">DNA repair enzyme that has both DNA N-glycosylase activity and AP-lyase activity. The DNA N-glycosylase activity releases various damaged pyrimidines from DNA by cleaving the N-glycosidic bond, leaving an AP (apurinic/apyrimidinic) site. The AP-lyase activity cleaves the phosphodiester bond 3' to the AP site by a beta-elimination, leaving a 3'-terminal unsaturated sugar and a product with a terminal 5'-phosphate.</text>
</comment>
<evidence type="ECO:0000256" key="1">
    <source>
        <dbReference type="ARBA" id="ARBA00008343"/>
    </source>
</evidence>
<keyword evidence="4 12" id="KW-0227">DNA damage</keyword>
<comment type="cofactor">
    <cofactor evidence="12">
        <name>[4Fe-4S] cluster</name>
        <dbReference type="ChEBI" id="CHEBI:49883"/>
    </cofactor>
    <text evidence="12">Binds 1 [4Fe-4S] cluster.</text>
</comment>
<keyword evidence="6 12" id="KW-0408">Iron</keyword>
<dbReference type="InterPro" id="IPR023170">
    <property type="entry name" value="HhH_base_excis_C"/>
</dbReference>
<keyword evidence="14" id="KW-0255">Endonuclease</keyword>
<comment type="catalytic activity">
    <reaction evidence="12">
        <text>2'-deoxyribonucleotide-(2'-deoxyribose 5'-phosphate)-2'-deoxyribonucleotide-DNA = a 3'-end 2'-deoxyribonucleotide-(2,3-dehydro-2,3-deoxyribose 5'-phosphate)-DNA + a 5'-end 5'-phospho-2'-deoxyribonucleoside-DNA + H(+)</text>
        <dbReference type="Rhea" id="RHEA:66592"/>
        <dbReference type="Rhea" id="RHEA-COMP:13180"/>
        <dbReference type="Rhea" id="RHEA-COMP:16897"/>
        <dbReference type="Rhea" id="RHEA-COMP:17067"/>
        <dbReference type="ChEBI" id="CHEBI:15378"/>
        <dbReference type="ChEBI" id="CHEBI:136412"/>
        <dbReference type="ChEBI" id="CHEBI:157695"/>
        <dbReference type="ChEBI" id="CHEBI:167181"/>
        <dbReference type="EC" id="4.2.99.18"/>
    </reaction>
</comment>
<keyword evidence="3 12" id="KW-0479">Metal-binding</keyword>
<evidence type="ECO:0000256" key="12">
    <source>
        <dbReference type="HAMAP-Rule" id="MF_00942"/>
    </source>
</evidence>
<keyword evidence="9 12" id="KW-0234">DNA repair</keyword>
<dbReference type="Gene3D" id="1.10.1670.10">
    <property type="entry name" value="Helix-hairpin-Helix base-excision DNA repair enzymes (C-terminal)"/>
    <property type="match status" value="1"/>
</dbReference>
<dbReference type="InterPro" id="IPR000445">
    <property type="entry name" value="HhH_motif"/>
</dbReference>
<dbReference type="AlphaFoldDB" id="E8LMU9"/>
<dbReference type="InterPro" id="IPR004036">
    <property type="entry name" value="Endonuclease-III-like_CS2"/>
</dbReference>
<evidence type="ECO:0000256" key="6">
    <source>
        <dbReference type="ARBA" id="ARBA00023004"/>
    </source>
</evidence>
<evidence type="ECO:0000256" key="10">
    <source>
        <dbReference type="ARBA" id="ARBA00023239"/>
    </source>
</evidence>
<feature type="binding site" evidence="12">
    <location>
        <position position="224"/>
    </location>
    <ligand>
        <name>[4Fe-4S] cluster</name>
        <dbReference type="ChEBI" id="CHEBI:49883"/>
    </ligand>
</feature>
<reference evidence="14 15" key="1">
    <citation type="submission" date="2011-01" db="EMBL/GenBank/DDBJ databases">
        <authorList>
            <person name="Weinstock G."/>
            <person name="Sodergren E."/>
            <person name="Clifton S."/>
            <person name="Fulton L."/>
            <person name="Fulton B."/>
            <person name="Courtney L."/>
            <person name="Fronick C."/>
            <person name="Harrison M."/>
            <person name="Strong C."/>
            <person name="Farmer C."/>
            <person name="Delahaunty K."/>
            <person name="Markovic C."/>
            <person name="Hall O."/>
            <person name="Minx P."/>
            <person name="Tomlinson C."/>
            <person name="Mitreva M."/>
            <person name="Hou S."/>
            <person name="Chen J."/>
            <person name="Wollam A."/>
            <person name="Pepin K.H."/>
            <person name="Johnson M."/>
            <person name="Bhonagiri V."/>
            <person name="Zhang X."/>
            <person name="Suruliraj S."/>
            <person name="Warren W."/>
            <person name="Chinwalla A."/>
            <person name="Mardis E.R."/>
            <person name="Wilson R.K."/>
        </authorList>
    </citation>
    <scope>NUCLEOTIDE SEQUENCE [LARGE SCALE GENOMIC DNA]</scope>
    <source>
        <strain evidence="15">DSM 22608 / JCM 16073 / KCTC 15190 / YIT 12066</strain>
    </source>
</reference>
<dbReference type="Pfam" id="PF10576">
    <property type="entry name" value="EndIII_4Fe-2S"/>
    <property type="match status" value="1"/>
</dbReference>
<name>E8LMU9_SUCHY</name>
<keyword evidence="8 12" id="KW-0238">DNA-binding</keyword>
<keyword evidence="10 12" id="KW-0456">Lyase</keyword>
<evidence type="ECO:0000313" key="15">
    <source>
        <dbReference type="Proteomes" id="UP000018458"/>
    </source>
</evidence>
<dbReference type="Pfam" id="PF00633">
    <property type="entry name" value="HHH"/>
    <property type="match status" value="1"/>
</dbReference>
<evidence type="ECO:0000256" key="9">
    <source>
        <dbReference type="ARBA" id="ARBA00023204"/>
    </source>
</evidence>
<dbReference type="GO" id="GO:0006285">
    <property type="term" value="P:base-excision repair, AP site formation"/>
    <property type="evidence" value="ECO:0007669"/>
    <property type="project" value="TreeGrafter"/>
</dbReference>
<dbReference type="Proteomes" id="UP000018458">
    <property type="component" value="Unassembled WGS sequence"/>
</dbReference>